<evidence type="ECO:0000256" key="3">
    <source>
        <dbReference type="ARBA" id="ARBA00022741"/>
    </source>
</evidence>
<dbReference type="GO" id="GO:0008652">
    <property type="term" value="P:amino acid biosynthetic process"/>
    <property type="evidence" value="ECO:0007669"/>
    <property type="project" value="UniProtKB-KW"/>
</dbReference>
<gene>
    <name evidence="7" type="primary">aroK</name>
    <name evidence="8" type="ORF">QJ522_06735</name>
</gene>
<keyword evidence="2 7" id="KW-0808">Transferase</keyword>
<dbReference type="GO" id="GO:0005524">
    <property type="term" value="F:ATP binding"/>
    <property type="evidence" value="ECO:0007669"/>
    <property type="project" value="UniProtKB-UniRule"/>
</dbReference>
<comment type="similarity">
    <text evidence="7">Belongs to the shikimate kinase family.</text>
</comment>
<feature type="binding site" evidence="7">
    <location>
        <begin position="15"/>
        <end position="20"/>
    </location>
    <ligand>
        <name>ATP</name>
        <dbReference type="ChEBI" id="CHEBI:30616"/>
    </ligand>
</feature>
<dbReference type="HAMAP" id="MF_00109">
    <property type="entry name" value="Shikimate_kinase"/>
    <property type="match status" value="1"/>
</dbReference>
<dbReference type="Pfam" id="PF01202">
    <property type="entry name" value="SKI"/>
    <property type="match status" value="1"/>
</dbReference>
<dbReference type="PRINTS" id="PR01100">
    <property type="entry name" value="SHIKIMTKNASE"/>
</dbReference>
<keyword evidence="7" id="KW-0460">Magnesium</keyword>
<dbReference type="PANTHER" id="PTHR21087:SF16">
    <property type="entry name" value="SHIKIMATE KINASE 1, CHLOROPLASTIC"/>
    <property type="match status" value="1"/>
</dbReference>
<accession>A0AAW6TVU4</accession>
<feature type="binding site" evidence="7">
    <location>
        <position position="19"/>
    </location>
    <ligand>
        <name>Mg(2+)</name>
        <dbReference type="ChEBI" id="CHEBI:18420"/>
    </ligand>
</feature>
<organism evidence="8 9">
    <name type="scientific">Anaerobaca lacustris</name>
    <dbReference type="NCBI Taxonomy" id="3044600"/>
    <lineage>
        <taxon>Bacteria</taxon>
        <taxon>Pseudomonadati</taxon>
        <taxon>Planctomycetota</taxon>
        <taxon>Phycisphaerae</taxon>
        <taxon>Sedimentisphaerales</taxon>
        <taxon>Anaerobacaceae</taxon>
        <taxon>Anaerobaca</taxon>
    </lineage>
</organism>
<keyword evidence="7" id="KW-0963">Cytoplasm</keyword>
<dbReference type="GO" id="GO:0009073">
    <property type="term" value="P:aromatic amino acid family biosynthetic process"/>
    <property type="evidence" value="ECO:0007669"/>
    <property type="project" value="UniProtKB-KW"/>
</dbReference>
<reference evidence="8" key="1">
    <citation type="submission" date="2023-05" db="EMBL/GenBank/DDBJ databases">
        <title>Anaerotaeda fermentans gen. nov., sp. nov., a novel anaerobic planctomycete of the new family within the order Sedimentisphaerales isolated from Taman Peninsula, Russia.</title>
        <authorList>
            <person name="Khomyakova M.A."/>
            <person name="Merkel A.Y."/>
            <person name="Slobodkin A.I."/>
        </authorList>
    </citation>
    <scope>NUCLEOTIDE SEQUENCE</scope>
    <source>
        <strain evidence="8">M17dextr</strain>
    </source>
</reference>
<dbReference type="RefSeq" id="WP_349244144.1">
    <property type="nucleotide sequence ID" value="NZ_JASCXX010000006.1"/>
</dbReference>
<evidence type="ECO:0000256" key="6">
    <source>
        <dbReference type="ARBA" id="ARBA00023141"/>
    </source>
</evidence>
<keyword evidence="7" id="KW-0479">Metal-binding</keyword>
<dbReference type="CDD" id="cd00464">
    <property type="entry name" value="SK"/>
    <property type="match status" value="1"/>
</dbReference>
<keyword evidence="5 7" id="KW-0067">ATP-binding</keyword>
<dbReference type="EMBL" id="JASCXX010000006">
    <property type="protein sequence ID" value="MDI6448735.1"/>
    <property type="molecule type" value="Genomic_DNA"/>
</dbReference>
<keyword evidence="9" id="KW-1185">Reference proteome</keyword>
<evidence type="ECO:0000256" key="7">
    <source>
        <dbReference type="HAMAP-Rule" id="MF_00109"/>
    </source>
</evidence>
<dbReference type="InterPro" id="IPR027417">
    <property type="entry name" value="P-loop_NTPase"/>
</dbReference>
<feature type="binding site" evidence="7">
    <location>
        <position position="137"/>
    </location>
    <ligand>
        <name>substrate</name>
    </ligand>
</feature>
<comment type="cofactor">
    <cofactor evidence="7">
        <name>Mg(2+)</name>
        <dbReference type="ChEBI" id="CHEBI:18420"/>
    </cofactor>
    <text evidence="7">Binds 1 Mg(2+) ion per subunit.</text>
</comment>
<dbReference type="GO" id="GO:0005829">
    <property type="term" value="C:cytosol"/>
    <property type="evidence" value="ECO:0007669"/>
    <property type="project" value="TreeGrafter"/>
</dbReference>
<evidence type="ECO:0000313" key="9">
    <source>
        <dbReference type="Proteomes" id="UP001431776"/>
    </source>
</evidence>
<comment type="function">
    <text evidence="7">Catalyzes the specific phosphorylation of the 3-hydroxyl group of shikimic acid using ATP as a cosubstrate.</text>
</comment>
<dbReference type="Proteomes" id="UP001431776">
    <property type="component" value="Unassembled WGS sequence"/>
</dbReference>
<dbReference type="GO" id="GO:0004765">
    <property type="term" value="F:shikimate kinase activity"/>
    <property type="evidence" value="ECO:0007669"/>
    <property type="project" value="UniProtKB-UniRule"/>
</dbReference>
<sequence>MEQSDRNIVLIGMPGVGKSTIGVLLAKALGCHFLDTDVFMQAMQGRSLQEMIDRDGLAAFCEAEEDYILYLDASKTVIATGGSVVYSEHAMRHLAEHGVIVHLDLPVERIEERLRNLQTRGVVMEKGQTIRSLFAEREPLYRRYAQITIDCTNKNHDDLVTEIITILQR</sequence>
<evidence type="ECO:0000256" key="1">
    <source>
        <dbReference type="ARBA" id="ARBA00022605"/>
    </source>
</evidence>
<feature type="binding site" evidence="7">
    <location>
        <position position="82"/>
    </location>
    <ligand>
        <name>substrate</name>
    </ligand>
</feature>
<feature type="binding site" evidence="7">
    <location>
        <position position="37"/>
    </location>
    <ligand>
        <name>substrate</name>
    </ligand>
</feature>
<evidence type="ECO:0000256" key="2">
    <source>
        <dbReference type="ARBA" id="ARBA00022679"/>
    </source>
</evidence>
<comment type="subunit">
    <text evidence="7">Monomer.</text>
</comment>
<keyword evidence="6 7" id="KW-0057">Aromatic amino acid biosynthesis</keyword>
<name>A0AAW6TVU4_9BACT</name>
<evidence type="ECO:0000313" key="8">
    <source>
        <dbReference type="EMBL" id="MDI6448735.1"/>
    </source>
</evidence>
<keyword evidence="4 7" id="KW-0418">Kinase</keyword>
<dbReference type="InterPro" id="IPR000623">
    <property type="entry name" value="Shikimate_kinase/TSH1"/>
</dbReference>
<comment type="subcellular location">
    <subcellularLocation>
        <location evidence="7">Cytoplasm</location>
    </subcellularLocation>
</comment>
<comment type="pathway">
    <text evidence="7">Metabolic intermediate biosynthesis; chorismate biosynthesis; chorismate from D-erythrose 4-phosphate and phosphoenolpyruvate: step 5/7.</text>
</comment>
<dbReference type="GO" id="GO:0009423">
    <property type="term" value="P:chorismate biosynthetic process"/>
    <property type="evidence" value="ECO:0007669"/>
    <property type="project" value="UniProtKB-UniRule"/>
</dbReference>
<protein>
    <recommendedName>
        <fullName evidence="7">Shikimate kinase</fullName>
        <shortName evidence="7">SK</shortName>
        <ecNumber evidence="7">2.7.1.71</ecNumber>
    </recommendedName>
</protein>
<dbReference type="GO" id="GO:0000287">
    <property type="term" value="F:magnesium ion binding"/>
    <property type="evidence" value="ECO:0007669"/>
    <property type="project" value="UniProtKB-UniRule"/>
</dbReference>
<dbReference type="EC" id="2.7.1.71" evidence="7"/>
<keyword evidence="3 7" id="KW-0547">Nucleotide-binding</keyword>
<dbReference type="SUPFAM" id="SSF52540">
    <property type="entry name" value="P-loop containing nucleoside triphosphate hydrolases"/>
    <property type="match status" value="1"/>
</dbReference>
<comment type="catalytic activity">
    <reaction evidence="7">
        <text>shikimate + ATP = 3-phosphoshikimate + ADP + H(+)</text>
        <dbReference type="Rhea" id="RHEA:13121"/>
        <dbReference type="ChEBI" id="CHEBI:15378"/>
        <dbReference type="ChEBI" id="CHEBI:30616"/>
        <dbReference type="ChEBI" id="CHEBI:36208"/>
        <dbReference type="ChEBI" id="CHEBI:145989"/>
        <dbReference type="ChEBI" id="CHEBI:456216"/>
        <dbReference type="EC" id="2.7.1.71"/>
    </reaction>
</comment>
<dbReference type="AlphaFoldDB" id="A0AAW6TVU4"/>
<proteinExistence type="inferred from homology"/>
<dbReference type="Gene3D" id="3.40.50.300">
    <property type="entry name" value="P-loop containing nucleotide triphosphate hydrolases"/>
    <property type="match status" value="1"/>
</dbReference>
<dbReference type="PANTHER" id="PTHR21087">
    <property type="entry name" value="SHIKIMATE KINASE"/>
    <property type="match status" value="1"/>
</dbReference>
<keyword evidence="1 7" id="KW-0028">Amino-acid biosynthesis</keyword>
<feature type="binding site" evidence="7">
    <location>
        <position position="120"/>
    </location>
    <ligand>
        <name>ATP</name>
        <dbReference type="ChEBI" id="CHEBI:30616"/>
    </ligand>
</feature>
<evidence type="ECO:0000256" key="5">
    <source>
        <dbReference type="ARBA" id="ARBA00022840"/>
    </source>
</evidence>
<evidence type="ECO:0000256" key="4">
    <source>
        <dbReference type="ARBA" id="ARBA00022777"/>
    </source>
</evidence>
<dbReference type="InterPro" id="IPR031322">
    <property type="entry name" value="Shikimate/glucono_kinase"/>
</dbReference>
<comment type="caution">
    <text evidence="7">Lacks conserved residue(s) required for the propagation of feature annotation.</text>
</comment>
<comment type="caution">
    <text evidence="8">The sequence shown here is derived from an EMBL/GenBank/DDBJ whole genome shotgun (WGS) entry which is preliminary data.</text>
</comment>